<reference evidence="1 2" key="1">
    <citation type="submission" date="2019-08" db="EMBL/GenBank/DDBJ databases">
        <title>Actinomadura sp. nov. CYP1-5 isolated from mountain soil.</title>
        <authorList>
            <person name="Songsumanus A."/>
            <person name="Kuncharoen N."/>
            <person name="Kudo T."/>
            <person name="Yuki M."/>
            <person name="Igarashi Y."/>
            <person name="Tanasupawat S."/>
        </authorList>
    </citation>
    <scope>NUCLEOTIDE SEQUENCE [LARGE SCALE GENOMIC DNA]</scope>
    <source>
        <strain evidence="1 2">CYP1-5</strain>
    </source>
</reference>
<organism evidence="1 2">
    <name type="scientific">Actinomadura decatromicini</name>
    <dbReference type="NCBI Taxonomy" id="2604572"/>
    <lineage>
        <taxon>Bacteria</taxon>
        <taxon>Bacillati</taxon>
        <taxon>Actinomycetota</taxon>
        <taxon>Actinomycetes</taxon>
        <taxon>Streptosporangiales</taxon>
        <taxon>Thermomonosporaceae</taxon>
        <taxon>Actinomadura</taxon>
    </lineage>
</organism>
<proteinExistence type="predicted"/>
<evidence type="ECO:0000313" key="2">
    <source>
        <dbReference type="Proteomes" id="UP000323505"/>
    </source>
</evidence>
<evidence type="ECO:0000313" key="1">
    <source>
        <dbReference type="EMBL" id="TYK45207.1"/>
    </source>
</evidence>
<sequence>MTVPYSYADPDGDSLQILPAQAGGVRVVSYDAFDGNSIAVRVLPDAVPEMVAALYRAAGQTTPVLINPGEVADDWAHVTGTGGTAPTQVLRAAVHLLRNPYNCLPGKDQLADLLDAVAEGTPARVWTAALAIARAQYGIDDVLARSVNDTTGDPA</sequence>
<name>A0A5D3F869_9ACTN</name>
<keyword evidence="2" id="KW-1185">Reference proteome</keyword>
<protein>
    <submittedName>
        <fullName evidence="1">Uncharacterized protein</fullName>
    </submittedName>
</protein>
<dbReference type="EMBL" id="VSRQ01000007">
    <property type="protein sequence ID" value="TYK45207.1"/>
    <property type="molecule type" value="Genomic_DNA"/>
</dbReference>
<gene>
    <name evidence="1" type="ORF">FXF68_31515</name>
</gene>
<comment type="caution">
    <text evidence="1">The sequence shown here is derived from an EMBL/GenBank/DDBJ whole genome shotgun (WGS) entry which is preliminary data.</text>
</comment>
<dbReference type="RefSeq" id="WP_148765637.1">
    <property type="nucleotide sequence ID" value="NZ_VSRQ01000007.1"/>
</dbReference>
<dbReference type="Proteomes" id="UP000323505">
    <property type="component" value="Unassembled WGS sequence"/>
</dbReference>
<accession>A0A5D3F869</accession>
<dbReference type="AlphaFoldDB" id="A0A5D3F869"/>